<dbReference type="PANTHER" id="PTHR31476:SF19">
    <property type="entry name" value="UBIQUITIN CARBOXYL-TERMINAL HYDROLASE FAMILY PROTEIN"/>
    <property type="match status" value="1"/>
</dbReference>
<gene>
    <name evidence="2" type="ORF">Adt_43952</name>
</gene>
<comment type="caution">
    <text evidence="2">The sequence shown here is derived from an EMBL/GenBank/DDBJ whole genome shotgun (WGS) entry which is preliminary data.</text>
</comment>
<dbReference type="InterPro" id="IPR045040">
    <property type="entry name" value="PORR_fam"/>
</dbReference>
<dbReference type="EMBL" id="JBFOLK010000014">
    <property type="protein sequence ID" value="KAL2460532.1"/>
    <property type="molecule type" value="Genomic_DNA"/>
</dbReference>
<dbReference type="PANTHER" id="PTHR31476">
    <property type="entry name" value="PROTEIN WHAT'S THIS FACTOR 1 HOMOLOG, CHLOROPLASTIC"/>
    <property type="match status" value="1"/>
</dbReference>
<organism evidence="2 3">
    <name type="scientific">Abeliophyllum distichum</name>
    <dbReference type="NCBI Taxonomy" id="126358"/>
    <lineage>
        <taxon>Eukaryota</taxon>
        <taxon>Viridiplantae</taxon>
        <taxon>Streptophyta</taxon>
        <taxon>Embryophyta</taxon>
        <taxon>Tracheophyta</taxon>
        <taxon>Spermatophyta</taxon>
        <taxon>Magnoliopsida</taxon>
        <taxon>eudicotyledons</taxon>
        <taxon>Gunneridae</taxon>
        <taxon>Pentapetalae</taxon>
        <taxon>asterids</taxon>
        <taxon>lamiids</taxon>
        <taxon>Lamiales</taxon>
        <taxon>Oleaceae</taxon>
        <taxon>Forsythieae</taxon>
        <taxon>Abeliophyllum</taxon>
    </lineage>
</organism>
<keyword evidence="2" id="KW-0378">Hydrolase</keyword>
<feature type="domain" description="PORR" evidence="1">
    <location>
        <begin position="35"/>
        <end position="366"/>
    </location>
</feature>
<sequence>MRPLLHFTAAASHRQHHRLRRHLIRTFINARIKWVRDPYLDTAVEREKNLKPLLLLKTLILSQPSQTIPLSTVSPMKPHLHLPATAKNFIEKYPSIFKLYLPPSKTMPLPRVKLTPKAISLHHEELLMLSLSHYRKDVAERLAKLLMLARCRKSPLYLIDMFKYDLGLPHDYLLTFLPEFPEYFQISDMGFRDSSGNVVLGLELVSWRKDLAVSAMEKRVKSQGENEKRIKFLMNLPRGFDLENRVMEWVEEWQNLPYISPYENAFHLAPNSDQAEKWAVGVIHELLSLLLSKKTERENIFHLGEFLGFTRLRFKKALVHFPGIFYVSNKIRTQTVVLREEYKKNVLIERHPLMGMRNKYINLMNRVLRRGKPIRSGFVGRKKGNSFIKGGRRKGDDNIYRIDDDGDE</sequence>
<name>A0ABD1P9G3_9LAMI</name>
<protein>
    <submittedName>
        <fullName evidence="2">Ubiquitin carboxyl-terminal hydrolase family protein</fullName>
    </submittedName>
</protein>
<evidence type="ECO:0000313" key="2">
    <source>
        <dbReference type="EMBL" id="KAL2460532.1"/>
    </source>
</evidence>
<dbReference type="AlphaFoldDB" id="A0ABD1P9G3"/>
<reference evidence="3" key="1">
    <citation type="submission" date="2024-07" db="EMBL/GenBank/DDBJ databases">
        <title>Two chromosome-level genome assemblies of Korean endemic species Abeliophyllum distichum and Forsythia ovata (Oleaceae).</title>
        <authorList>
            <person name="Jang H."/>
        </authorList>
    </citation>
    <scope>NUCLEOTIDE SEQUENCE [LARGE SCALE GENOMIC DNA]</scope>
</reference>
<dbReference type="InterPro" id="IPR021099">
    <property type="entry name" value="PORR_domain"/>
</dbReference>
<dbReference type="Pfam" id="PF11955">
    <property type="entry name" value="PORR"/>
    <property type="match status" value="1"/>
</dbReference>
<proteinExistence type="predicted"/>
<dbReference type="GO" id="GO:0016787">
    <property type="term" value="F:hydrolase activity"/>
    <property type="evidence" value="ECO:0007669"/>
    <property type="project" value="UniProtKB-KW"/>
</dbReference>
<evidence type="ECO:0000313" key="3">
    <source>
        <dbReference type="Proteomes" id="UP001604336"/>
    </source>
</evidence>
<dbReference type="Proteomes" id="UP001604336">
    <property type="component" value="Unassembled WGS sequence"/>
</dbReference>
<keyword evidence="3" id="KW-1185">Reference proteome</keyword>
<evidence type="ECO:0000259" key="1">
    <source>
        <dbReference type="Pfam" id="PF11955"/>
    </source>
</evidence>
<accession>A0ABD1P9G3</accession>